<feature type="compositionally biased region" description="Polar residues" evidence="1">
    <location>
        <begin position="639"/>
        <end position="656"/>
    </location>
</feature>
<gene>
    <name evidence="2" type="ORF">BJ875DRAFT_406421</name>
</gene>
<dbReference type="SUPFAM" id="SSF48371">
    <property type="entry name" value="ARM repeat"/>
    <property type="match status" value="1"/>
</dbReference>
<dbReference type="Proteomes" id="UP000824998">
    <property type="component" value="Unassembled WGS sequence"/>
</dbReference>
<dbReference type="InterPro" id="IPR016024">
    <property type="entry name" value="ARM-type_fold"/>
</dbReference>
<name>A0A9P7YEI2_9HELO</name>
<comment type="caution">
    <text evidence="2">The sequence shown here is derived from an EMBL/GenBank/DDBJ whole genome shotgun (WGS) entry which is preliminary data.</text>
</comment>
<dbReference type="InterPro" id="IPR011989">
    <property type="entry name" value="ARM-like"/>
</dbReference>
<dbReference type="Gene3D" id="1.25.10.10">
    <property type="entry name" value="Leucine-rich Repeat Variant"/>
    <property type="match status" value="2"/>
</dbReference>
<dbReference type="AlphaFoldDB" id="A0A9P7YEI2"/>
<dbReference type="EMBL" id="MU251585">
    <property type="protein sequence ID" value="KAG9231722.1"/>
    <property type="molecule type" value="Genomic_DNA"/>
</dbReference>
<dbReference type="PANTHER" id="PTHR10957">
    <property type="entry name" value="RAP1 GTPASE-GDP DISSOCIATION STIMULATOR 1"/>
    <property type="match status" value="1"/>
</dbReference>
<evidence type="ECO:0000313" key="3">
    <source>
        <dbReference type="Proteomes" id="UP000824998"/>
    </source>
</evidence>
<evidence type="ECO:0000256" key="1">
    <source>
        <dbReference type="SAM" id="MobiDB-lite"/>
    </source>
</evidence>
<dbReference type="OrthoDB" id="26149at2759"/>
<sequence length="745" mass="82934">MAPNEIQKGAPTDPLDLLMSNSSSTGQEENTESPNPLQAPADFIMSSEEQANVSNAIKSMFDARDAEDETMADADDEESEVDLEDQKSRTRNLREILLPLTRLWWSGHQEMEQVTEKLADGSRDPKWRIPLGDSGIINFYLQLLSTEYLIHGLRIHILRLIGNSCADTDQNRARVVSSTSLSPIIFQLKDVSLLPFTIPVLYNICIDYEPAQKQASTLSLGKQLIGLIGGPTLNDNRAFLGYACKLLDLLIAHPSEVDLAPENSPIVLLKIASDREAPCDMEDYLALVNTSMAYLQYEKFQKALIAQGGLDTTLTVLIDSYTRFDSQPSIGYSGPDEDDAKALSEMRTKLNHTLSEVSALPEFKEACPVVSPFTSSLRRWLSSPQLQLQVCACIILGNLARSDAACVEFVHTSQVHNPLIAILTDAKDPQLLHSALGFLKNLALPLQNKELIGDAGVFEVLPRLWHLDNLQQVQFSSISLARQLVNGTFENVRNVCKRLTDDEDSPANMRTRLSFLIALFDRTDVEPVKMEISRLVTAICRVFNTYTGRPSEEMEVIRLKFFKMHPDIGRPLSFMVSQTKWPVVRSEGWFVFALMARYKDGAECISNLLNEVSVFQPLVELLTGKDLIDSKASASATSPTQLLLESQTPGHISSTPEPHAQAEEMARLDRENAVVLISEMLKNRGTDMAVMRRTLFEDLLKGGGELVMSYKDNGRQGDRVAKEKRIRANLSMQEVAVQAASELFE</sequence>
<keyword evidence="3" id="KW-1185">Reference proteome</keyword>
<evidence type="ECO:0000313" key="2">
    <source>
        <dbReference type="EMBL" id="KAG9231722.1"/>
    </source>
</evidence>
<dbReference type="GO" id="GO:0005085">
    <property type="term" value="F:guanyl-nucleotide exchange factor activity"/>
    <property type="evidence" value="ECO:0007669"/>
    <property type="project" value="InterPro"/>
</dbReference>
<dbReference type="InterPro" id="IPR040144">
    <property type="entry name" value="RAP1GDS1"/>
</dbReference>
<proteinExistence type="predicted"/>
<feature type="region of interest" description="Disordered" evidence="1">
    <location>
        <begin position="1"/>
        <end position="49"/>
    </location>
</feature>
<reference evidence="2" key="1">
    <citation type="journal article" date="2021" name="IMA Fungus">
        <title>Genomic characterization of three marine fungi, including Emericellopsis atlantica sp. nov. with signatures of a generalist lifestyle and marine biomass degradation.</title>
        <authorList>
            <person name="Hagestad O.C."/>
            <person name="Hou L."/>
            <person name="Andersen J.H."/>
            <person name="Hansen E.H."/>
            <person name="Altermark B."/>
            <person name="Li C."/>
            <person name="Kuhnert E."/>
            <person name="Cox R.J."/>
            <person name="Crous P.W."/>
            <person name="Spatafora J.W."/>
            <person name="Lail K."/>
            <person name="Amirebrahimi M."/>
            <person name="Lipzen A."/>
            <person name="Pangilinan J."/>
            <person name="Andreopoulos W."/>
            <person name="Hayes R.D."/>
            <person name="Ng V."/>
            <person name="Grigoriev I.V."/>
            <person name="Jackson S.A."/>
            <person name="Sutton T.D.S."/>
            <person name="Dobson A.D.W."/>
            <person name="Rama T."/>
        </authorList>
    </citation>
    <scope>NUCLEOTIDE SEQUENCE</scope>
    <source>
        <strain evidence="2">TRa018bII</strain>
    </source>
</reference>
<feature type="compositionally biased region" description="Polar residues" evidence="1">
    <location>
        <begin position="19"/>
        <end position="36"/>
    </location>
</feature>
<feature type="region of interest" description="Disordered" evidence="1">
    <location>
        <begin position="639"/>
        <end position="661"/>
    </location>
</feature>
<protein>
    <submittedName>
        <fullName evidence="2">Armadillo-type protein</fullName>
    </submittedName>
</protein>
<feature type="compositionally biased region" description="Acidic residues" evidence="1">
    <location>
        <begin position="66"/>
        <end position="83"/>
    </location>
</feature>
<accession>A0A9P7YEI2</accession>
<organism evidence="2 3">
    <name type="scientific">Amylocarpus encephaloides</name>
    <dbReference type="NCBI Taxonomy" id="45428"/>
    <lineage>
        <taxon>Eukaryota</taxon>
        <taxon>Fungi</taxon>
        <taxon>Dikarya</taxon>
        <taxon>Ascomycota</taxon>
        <taxon>Pezizomycotina</taxon>
        <taxon>Leotiomycetes</taxon>
        <taxon>Helotiales</taxon>
        <taxon>Helotiales incertae sedis</taxon>
        <taxon>Amylocarpus</taxon>
    </lineage>
</organism>
<feature type="region of interest" description="Disordered" evidence="1">
    <location>
        <begin position="66"/>
        <end position="86"/>
    </location>
</feature>